<accession>A0A343CZR1</accession>
<dbReference type="GeneID" id="32958218"/>
<keyword evidence="8 18" id="KW-0812">Transmembrane</keyword>
<comment type="function">
    <text evidence="18">Core subunit of the mitochondrial membrane respiratory chain NADH dehydrogenase (Complex I) which catalyzes electron transfer from NADH through the respiratory chain, using ubiquinone as an electron acceptor. Essential for the catalytic activity and assembly of complex I.</text>
</comment>
<feature type="transmembrane region" description="Helical" evidence="18">
    <location>
        <begin position="28"/>
        <end position="46"/>
    </location>
</feature>
<comment type="catalytic activity">
    <reaction evidence="17 18">
        <text>a ubiquinone + NADH + 5 H(+)(in) = a ubiquinol + NAD(+) + 4 H(+)(out)</text>
        <dbReference type="Rhea" id="RHEA:29091"/>
        <dbReference type="Rhea" id="RHEA-COMP:9565"/>
        <dbReference type="Rhea" id="RHEA-COMP:9566"/>
        <dbReference type="ChEBI" id="CHEBI:15378"/>
        <dbReference type="ChEBI" id="CHEBI:16389"/>
        <dbReference type="ChEBI" id="CHEBI:17976"/>
        <dbReference type="ChEBI" id="CHEBI:57540"/>
        <dbReference type="ChEBI" id="CHEBI:57945"/>
        <dbReference type="EC" id="7.1.1.2"/>
    </reaction>
</comment>
<dbReference type="Pfam" id="PF00361">
    <property type="entry name" value="Proton_antipo_M"/>
    <property type="match status" value="2"/>
</dbReference>
<comment type="similarity">
    <text evidence="3 18">Belongs to the complex I subunit 2 family.</text>
</comment>
<keyword evidence="16 18" id="KW-0472">Membrane</keyword>
<evidence type="ECO:0000256" key="6">
    <source>
        <dbReference type="ARBA" id="ARBA00022448"/>
    </source>
</evidence>
<feature type="domain" description="NADH:quinone oxidoreductase/Mrp antiporter transmembrane" evidence="19">
    <location>
        <begin position="84"/>
        <end position="276"/>
    </location>
</feature>
<gene>
    <name evidence="20" type="primary">ND2</name>
</gene>
<dbReference type="AlphaFoldDB" id="A0A343CZR1"/>
<keyword evidence="13 18" id="KW-0520">NAD</keyword>
<name>A0A343CZR1_9CRUS</name>
<dbReference type="InterPro" id="IPR001750">
    <property type="entry name" value="ND/Mrp_TM"/>
</dbReference>
<evidence type="ECO:0000256" key="10">
    <source>
        <dbReference type="ARBA" id="ARBA00022967"/>
    </source>
</evidence>
<evidence type="ECO:0000256" key="3">
    <source>
        <dbReference type="ARBA" id="ARBA00007012"/>
    </source>
</evidence>
<evidence type="ECO:0000256" key="9">
    <source>
        <dbReference type="ARBA" id="ARBA00022792"/>
    </source>
</evidence>
<evidence type="ECO:0000256" key="17">
    <source>
        <dbReference type="ARBA" id="ARBA00049551"/>
    </source>
</evidence>
<keyword evidence="12 18" id="KW-1133">Transmembrane helix</keyword>
<evidence type="ECO:0000256" key="2">
    <source>
        <dbReference type="ARBA" id="ARBA00004448"/>
    </source>
</evidence>
<evidence type="ECO:0000256" key="14">
    <source>
        <dbReference type="ARBA" id="ARBA00023075"/>
    </source>
</evidence>
<feature type="transmembrane region" description="Helical" evidence="18">
    <location>
        <begin position="140"/>
        <end position="162"/>
    </location>
</feature>
<dbReference type="EMBL" id="KY197961">
    <property type="protein sequence ID" value="ARQ82011.1"/>
    <property type="molecule type" value="Genomic_DNA"/>
</dbReference>
<evidence type="ECO:0000256" key="13">
    <source>
        <dbReference type="ARBA" id="ARBA00023027"/>
    </source>
</evidence>
<feature type="transmembrane region" description="Helical" evidence="18">
    <location>
        <begin position="227"/>
        <end position="246"/>
    </location>
</feature>
<evidence type="ECO:0000256" key="18">
    <source>
        <dbReference type="RuleBase" id="RU003403"/>
    </source>
</evidence>
<evidence type="ECO:0000256" key="12">
    <source>
        <dbReference type="ARBA" id="ARBA00022989"/>
    </source>
</evidence>
<evidence type="ECO:0000259" key="19">
    <source>
        <dbReference type="Pfam" id="PF00361"/>
    </source>
</evidence>
<dbReference type="PRINTS" id="PR01436">
    <property type="entry name" value="NADHDHGNASE2"/>
</dbReference>
<dbReference type="RefSeq" id="YP_009379692.1">
    <property type="nucleotide sequence ID" value="NC_034937.1"/>
</dbReference>
<dbReference type="CTD" id="4536"/>
<keyword evidence="14 18" id="KW-0830">Ubiquinone</keyword>
<evidence type="ECO:0000256" key="15">
    <source>
        <dbReference type="ARBA" id="ARBA00023128"/>
    </source>
</evidence>
<comment type="subcellular location">
    <subcellularLocation>
        <location evidence="2 18">Mitochondrion inner membrane</location>
        <topology evidence="2 18">Multi-pass membrane protein</topology>
    </subcellularLocation>
</comment>
<dbReference type="InterPro" id="IPR050175">
    <property type="entry name" value="Complex_I_Subunit_2"/>
</dbReference>
<feature type="domain" description="NADH:quinone oxidoreductase/Mrp antiporter transmembrane" evidence="19">
    <location>
        <begin position="24"/>
        <end position="81"/>
    </location>
</feature>
<geneLocation type="mitochondrion" evidence="20"/>
<protein>
    <recommendedName>
        <fullName evidence="5 18">NADH-ubiquinone oxidoreductase chain 2</fullName>
        <ecNumber evidence="4 18">7.1.1.2</ecNumber>
    </recommendedName>
</protein>
<feature type="transmembrane region" description="Helical" evidence="18">
    <location>
        <begin position="266"/>
        <end position="287"/>
    </location>
</feature>
<keyword evidence="7 18" id="KW-0679">Respiratory chain</keyword>
<keyword evidence="10 18" id="KW-1278">Translocase</keyword>
<evidence type="ECO:0000256" key="8">
    <source>
        <dbReference type="ARBA" id="ARBA00022692"/>
    </source>
</evidence>
<dbReference type="GO" id="GO:0008137">
    <property type="term" value="F:NADH dehydrogenase (ubiquinone) activity"/>
    <property type="evidence" value="ECO:0007669"/>
    <property type="project" value="UniProtKB-EC"/>
</dbReference>
<proteinExistence type="inferred from homology"/>
<organism evidence="20">
    <name type="scientific">Gammarus fossarum</name>
    <dbReference type="NCBI Taxonomy" id="52638"/>
    <lineage>
        <taxon>Eukaryota</taxon>
        <taxon>Metazoa</taxon>
        <taxon>Ecdysozoa</taxon>
        <taxon>Arthropoda</taxon>
        <taxon>Crustacea</taxon>
        <taxon>Multicrustacea</taxon>
        <taxon>Malacostraca</taxon>
        <taxon>Eumalacostraca</taxon>
        <taxon>Peracarida</taxon>
        <taxon>Amphipoda</taxon>
        <taxon>Senticaudata</taxon>
        <taxon>Gammarida</taxon>
        <taxon>Gammaridira</taxon>
        <taxon>Gammaroidea</taxon>
        <taxon>Gammaridae</taxon>
        <taxon>Gammarus</taxon>
    </lineage>
</organism>
<dbReference type="InterPro" id="IPR003917">
    <property type="entry name" value="NADH_UbQ_OxRdtase_chain2"/>
</dbReference>
<dbReference type="GO" id="GO:0006120">
    <property type="term" value="P:mitochondrial electron transport, NADH to ubiquinone"/>
    <property type="evidence" value="ECO:0007669"/>
    <property type="project" value="InterPro"/>
</dbReference>
<dbReference type="EC" id="7.1.1.2" evidence="4 18"/>
<reference evidence="20" key="1">
    <citation type="journal article" date="2017" name="Mitochondrial DNA Part B Resour">
        <title>The complete mitochondrial genome of a cryptic amphipod species from the Gammarus fossarum complex.</title>
        <authorList>
            <person name="Macher J.N."/>
            <person name="Leese F."/>
            <person name="Weigand A.M."/>
            <person name="Rozenberg A."/>
        </authorList>
    </citation>
    <scope>NUCLEOTIDE SEQUENCE</scope>
</reference>
<dbReference type="GO" id="GO:0005743">
    <property type="term" value="C:mitochondrial inner membrane"/>
    <property type="evidence" value="ECO:0007669"/>
    <property type="project" value="UniProtKB-SubCell"/>
</dbReference>
<evidence type="ECO:0000256" key="11">
    <source>
        <dbReference type="ARBA" id="ARBA00022982"/>
    </source>
</evidence>
<feature type="transmembrane region" description="Helical" evidence="18">
    <location>
        <begin position="7"/>
        <end position="22"/>
    </location>
</feature>
<evidence type="ECO:0000256" key="1">
    <source>
        <dbReference type="ARBA" id="ARBA00003257"/>
    </source>
</evidence>
<evidence type="ECO:0000256" key="5">
    <source>
        <dbReference type="ARBA" id="ARBA00021008"/>
    </source>
</evidence>
<feature type="transmembrane region" description="Helical" evidence="18">
    <location>
        <begin position="308"/>
        <end position="327"/>
    </location>
</feature>
<feature type="transmembrane region" description="Helical" evidence="18">
    <location>
        <begin position="58"/>
        <end position="84"/>
    </location>
</feature>
<comment type="function">
    <text evidence="1">Core subunit of the mitochondrial membrane respiratory chain NADH dehydrogenase (Complex I) that is believed to belong to the minimal assembly required for catalysis. Complex I functions in the transfer of electrons from NADH to the respiratory chain. The immediate electron acceptor for the enzyme is believed to be ubiquinone.</text>
</comment>
<keyword evidence="15 18" id="KW-0496">Mitochondrion</keyword>
<feature type="transmembrane region" description="Helical" evidence="18">
    <location>
        <begin position="192"/>
        <end position="215"/>
    </location>
</feature>
<keyword evidence="6" id="KW-0813">Transport</keyword>
<evidence type="ECO:0000256" key="16">
    <source>
        <dbReference type="ARBA" id="ARBA00023136"/>
    </source>
</evidence>
<keyword evidence="11 18" id="KW-0249">Electron transport</keyword>
<dbReference type="PANTHER" id="PTHR46552">
    <property type="entry name" value="NADH-UBIQUINONE OXIDOREDUCTASE CHAIN 2"/>
    <property type="match status" value="1"/>
</dbReference>
<evidence type="ECO:0000256" key="4">
    <source>
        <dbReference type="ARBA" id="ARBA00012944"/>
    </source>
</evidence>
<sequence>MITHPASILFFMTLAASILYTISAESWFMAWIGLEVNLLSFIPMFINKKNKYSAESALKYFLIQALASMLIITSACWLSSYSYFNLLVTMSLLLKSGAAPSHQWLPAVAEGATWPIFSILMTLQKVNPLVLIFFTLKTNMSYYAISLYALASAIIGSLAGLSQNSLRKIFTYSSIAHMSWILSTLLCTSWLWFIYFLIYTLIIISLVSILELAQVSTLNHLLTLDKSYLSLIISASILSLGGLPPFTGVLPKLMAIQLLAGTDQVFMILPLLTGTFVSLFFYTRLLLTNLMLTGHSMITLHKTSKINFTLLNVNLAGLLVPTLVMVFL</sequence>
<evidence type="ECO:0000313" key="20">
    <source>
        <dbReference type="EMBL" id="ARQ82011.1"/>
    </source>
</evidence>
<evidence type="ECO:0000256" key="7">
    <source>
        <dbReference type="ARBA" id="ARBA00022660"/>
    </source>
</evidence>
<keyword evidence="9 18" id="KW-0999">Mitochondrion inner membrane</keyword>
<dbReference type="PANTHER" id="PTHR46552:SF1">
    <property type="entry name" value="NADH-UBIQUINONE OXIDOREDUCTASE CHAIN 2"/>
    <property type="match status" value="1"/>
</dbReference>